<dbReference type="InterPro" id="IPR037213">
    <property type="entry name" value="Run_dom_sf"/>
</dbReference>
<feature type="region of interest" description="Disordered" evidence="6">
    <location>
        <begin position="28"/>
        <end position="55"/>
    </location>
</feature>
<dbReference type="InterPro" id="IPR005112">
    <property type="entry name" value="dDENN_dom"/>
</dbReference>
<dbReference type="SMART" id="SM00801">
    <property type="entry name" value="dDENN"/>
    <property type="match status" value="1"/>
</dbReference>
<dbReference type="Proteomes" id="UP000318571">
    <property type="component" value="Chromosome 5"/>
</dbReference>
<dbReference type="Pfam" id="PF02759">
    <property type="entry name" value="RUN"/>
    <property type="match status" value="2"/>
</dbReference>
<feature type="compositionally biased region" description="Low complexity" evidence="6">
    <location>
        <begin position="35"/>
        <end position="51"/>
    </location>
</feature>
<dbReference type="PANTHER" id="PTHR46070:SF1">
    <property type="entry name" value="PINSTRIPE, ISOFORM A"/>
    <property type="match status" value="1"/>
</dbReference>
<dbReference type="Pfam" id="PF01477">
    <property type="entry name" value="PLAT"/>
    <property type="match status" value="1"/>
</dbReference>
<proteinExistence type="inferred from homology"/>
<feature type="domain" description="RUN" evidence="10">
    <location>
        <begin position="743"/>
        <end position="920"/>
    </location>
</feature>
<comment type="subcellular location">
    <subcellularLocation>
        <location evidence="1">Membrane</location>
    </subcellularLocation>
</comment>
<evidence type="ECO:0000256" key="1">
    <source>
        <dbReference type="ARBA" id="ARBA00004370"/>
    </source>
</evidence>
<organism evidence="11 12">
    <name type="scientific">Tigriopus californicus</name>
    <name type="common">Marine copepod</name>
    <dbReference type="NCBI Taxonomy" id="6832"/>
    <lineage>
        <taxon>Eukaryota</taxon>
        <taxon>Metazoa</taxon>
        <taxon>Ecdysozoa</taxon>
        <taxon>Arthropoda</taxon>
        <taxon>Crustacea</taxon>
        <taxon>Multicrustacea</taxon>
        <taxon>Hexanauplia</taxon>
        <taxon>Copepoda</taxon>
        <taxon>Harpacticoida</taxon>
        <taxon>Harpacticidae</taxon>
        <taxon>Tigriopus</taxon>
    </lineage>
</organism>
<dbReference type="PROSITE" id="PS50211">
    <property type="entry name" value="DENN"/>
    <property type="match status" value="1"/>
</dbReference>
<feature type="domain" description="RUN" evidence="10">
    <location>
        <begin position="1070"/>
        <end position="1209"/>
    </location>
</feature>
<dbReference type="Gene3D" id="3.40.50.11500">
    <property type="match status" value="1"/>
</dbReference>
<evidence type="ECO:0000256" key="4">
    <source>
        <dbReference type="ARBA" id="ARBA00023136"/>
    </source>
</evidence>
<dbReference type="Gene3D" id="1.20.58.900">
    <property type="match status" value="2"/>
</dbReference>
<keyword evidence="3" id="KW-0677">Repeat</keyword>
<dbReference type="InterPro" id="IPR001024">
    <property type="entry name" value="PLAT/LH2_dom"/>
</dbReference>
<feature type="signal peptide" evidence="7">
    <location>
        <begin position="1"/>
        <end position="20"/>
    </location>
</feature>
<evidence type="ECO:0000256" key="6">
    <source>
        <dbReference type="SAM" id="MobiDB-lite"/>
    </source>
</evidence>
<evidence type="ECO:0000313" key="12">
    <source>
        <dbReference type="Proteomes" id="UP000318571"/>
    </source>
</evidence>
<dbReference type="EMBL" id="VCGU01000004">
    <property type="protein sequence ID" value="TRY76860.1"/>
    <property type="molecule type" value="Genomic_DNA"/>
</dbReference>
<dbReference type="InterPro" id="IPR001194">
    <property type="entry name" value="cDENN_dom"/>
</dbReference>
<feature type="domain" description="UDENN" evidence="9">
    <location>
        <begin position="46"/>
        <end position="571"/>
    </location>
</feature>
<evidence type="ECO:0000256" key="7">
    <source>
        <dbReference type="SAM" id="SignalP"/>
    </source>
</evidence>
<evidence type="ECO:0000259" key="9">
    <source>
        <dbReference type="PROSITE" id="PS50211"/>
    </source>
</evidence>
<evidence type="ECO:0000313" key="11">
    <source>
        <dbReference type="EMBL" id="TRY76860.1"/>
    </source>
</evidence>
<dbReference type="PROSITE" id="PS50095">
    <property type="entry name" value="PLAT"/>
    <property type="match status" value="1"/>
</dbReference>
<comment type="caution">
    <text evidence="11">The sequence shown here is derived from an EMBL/GenBank/DDBJ whole genome shotgun (WGS) entry which is preliminary data.</text>
</comment>
<name>A0A553PGQ8_TIGCA</name>
<comment type="caution">
    <text evidence="5">Lacks conserved residue(s) required for the propagation of feature annotation.</text>
</comment>
<dbReference type="Pfam" id="PF03455">
    <property type="entry name" value="dDENN"/>
    <property type="match status" value="1"/>
</dbReference>
<keyword evidence="4" id="KW-0472">Membrane</keyword>
<dbReference type="InterPro" id="IPR043153">
    <property type="entry name" value="DENN_C"/>
</dbReference>
<keyword evidence="12" id="KW-1185">Reference proteome</keyword>
<feature type="chain" id="PRO_5021825482" description="UDENN domain-containing protein" evidence="7">
    <location>
        <begin position="21"/>
        <end position="1221"/>
    </location>
</feature>
<dbReference type="PROSITE" id="PS50826">
    <property type="entry name" value="RUN"/>
    <property type="match status" value="2"/>
</dbReference>
<sequence>MSSTVLVRNFLICGLDVTTGLEAVENGSGGGGDCGSSSCSGSSRSSTASSSDFNPMERAYQPTLLRIMPQRDLGSCFNPDAMSRLLMPEGLRFCTEREIANCPNKSHSFVVTKANGDKLYGVSLSFYEEVTDSNICHAVHTLQKMYSTEAEGGTLKRTDRVRPRSARAPSERSRSLPRHYQQSRLSTSTLDLSSATYDYRKNTLYVTKAIAVLCSEPLVSIAHQILSTMQKYIQKSDFDIQVLEGLVSNLVNDIPVPNNGRSVRFWCLGDAVTLSMPRIPLELPLFDYNLLDFFDILGIENAISLFICILLEHQVLVYSKECDKLMLVCESVTALLYPFAWQHVYVPILPPNLENFLDAPVPYVMGLLRRTHDLELSKKGCVCIVDIDNGELELPEEIPEFPYQPEFIDEIRNTIVQFGGKDGAIVLKEHAIETRENLESSNGGGQSQMLDNSDTMEQLNQMINKFESISAAKPFTGGGPKYDRLKLNNALREVFCNRFVHMFLSYEHFVILADESDSSLTPQQQETQQNFDKISFLSDQKQSHLPFLSGFLETQMFSTFIDECIDKMSQEIIIETPFDLRLVQLKDRFGDSLVRTPTYEPCDKSLDISSEALTKRLKKVELTVTPQKSNQNAKHSAGSQQRQHQKTVTPGVFPLLDPSKFEGKTNSAIFVRGDRKSKSIDPGLLPSQKISLLNASPAAIAEANWTFVHQLLKECKCKTKRILLEKLGQEAVEWGHGAQFSGSEENMLVASVCDLIERIWSHGLQNRQGKSSLWHFLHKFGRANEKLMRFKGTLGTQSFYSPLIKSKPFLLPDHARPVQVLNNPNRRTPTFDSTLMAMVHNVSTIHEIKTDIGYARAWIRLALERKCLSKFLHVLASDPVLLKHLYKRYSFLRSEDEREQSLYYLETLTTVEFSCFTNAYPNSSLLYQVLIFPSSKSGHNPCTSNVWIHVVGSYGETSIIRIPRGTIHFSFWTKNLGVITSMRVGHDNAGSTPNWLIEHVLLRNEFTGQTYKFSCGRWLGQSVDDGSTERYLVGYPVAKDANLQNLVQICAYPPEHACPALAGKAEEPENEIVELQTRLGDAINRIIKFYHKSLNEKISYAHLMCGEHGLVHALIHIFTFGMYTKLVTRIETTCSRLGKDDKFQLFVCLAAYDRLLGKIITDLTKAIAAQQLYEENSFLRNPNLASFLTHILEALEDISVPVDPAMKATFEEHNLILTNRK</sequence>
<feature type="region of interest" description="Disordered" evidence="6">
    <location>
        <begin position="625"/>
        <end position="647"/>
    </location>
</feature>
<dbReference type="GO" id="GO:0005085">
    <property type="term" value="F:guanyl-nucleotide exchange factor activity"/>
    <property type="evidence" value="ECO:0007669"/>
    <property type="project" value="InterPro"/>
</dbReference>
<dbReference type="GO" id="GO:0016020">
    <property type="term" value="C:membrane"/>
    <property type="evidence" value="ECO:0007669"/>
    <property type="project" value="UniProtKB-SubCell"/>
</dbReference>
<evidence type="ECO:0008006" key="13">
    <source>
        <dbReference type="Google" id="ProtNLM"/>
    </source>
</evidence>
<dbReference type="PANTHER" id="PTHR46070">
    <property type="entry name" value="PINSTRIPE, ISOFORM A"/>
    <property type="match status" value="1"/>
</dbReference>
<dbReference type="SMART" id="SM00593">
    <property type="entry name" value="RUN"/>
    <property type="match status" value="2"/>
</dbReference>
<dbReference type="OMA" id="QQPYLHA"/>
<feature type="domain" description="PLAT" evidence="8">
    <location>
        <begin position="925"/>
        <end position="1033"/>
    </location>
</feature>
<evidence type="ECO:0000256" key="3">
    <source>
        <dbReference type="ARBA" id="ARBA00022737"/>
    </source>
</evidence>
<dbReference type="SUPFAM" id="SSF140741">
    <property type="entry name" value="RUN domain-like"/>
    <property type="match status" value="2"/>
</dbReference>
<gene>
    <name evidence="11" type="ORF">TCAL_03520</name>
</gene>
<reference evidence="11 12" key="1">
    <citation type="journal article" date="2018" name="Nat. Ecol. Evol.">
        <title>Genomic signatures of mitonuclear coevolution across populations of Tigriopus californicus.</title>
        <authorList>
            <person name="Barreto F.S."/>
            <person name="Watson E.T."/>
            <person name="Lima T.G."/>
            <person name="Willett C.S."/>
            <person name="Edmands S."/>
            <person name="Li W."/>
            <person name="Burton R.S."/>
        </authorList>
    </citation>
    <scope>NUCLEOTIDE SEQUENCE [LARGE SCALE GENOMIC DNA]</scope>
    <source>
        <strain evidence="11 12">San Diego</strain>
    </source>
</reference>
<evidence type="ECO:0000259" key="10">
    <source>
        <dbReference type="PROSITE" id="PS50826"/>
    </source>
</evidence>
<evidence type="ECO:0000259" key="8">
    <source>
        <dbReference type="PROSITE" id="PS50095"/>
    </source>
</evidence>
<keyword evidence="7" id="KW-0732">Signal</keyword>
<accession>A0A553PGQ8</accession>
<evidence type="ECO:0000256" key="5">
    <source>
        <dbReference type="PROSITE-ProRule" id="PRU00152"/>
    </source>
</evidence>
<comment type="similarity">
    <text evidence="2">Belongs to the RAB6IP1 family.</text>
</comment>
<dbReference type="InterPro" id="IPR004012">
    <property type="entry name" value="Run_dom"/>
</dbReference>
<dbReference type="SMART" id="SM00800">
    <property type="entry name" value="uDENN"/>
    <property type="match status" value="1"/>
</dbReference>
<dbReference type="SMART" id="SM00799">
    <property type="entry name" value="DENN"/>
    <property type="match status" value="1"/>
</dbReference>
<dbReference type="InterPro" id="IPR047278">
    <property type="entry name" value="DEN5A/B"/>
</dbReference>
<dbReference type="AlphaFoldDB" id="A0A553PGQ8"/>
<dbReference type="Pfam" id="PF03456">
    <property type="entry name" value="uDENN"/>
    <property type="match status" value="1"/>
</dbReference>
<evidence type="ECO:0000256" key="2">
    <source>
        <dbReference type="ARBA" id="ARBA00006664"/>
    </source>
</evidence>
<protein>
    <recommendedName>
        <fullName evidence="13">UDENN domain-containing protein</fullName>
    </recommendedName>
</protein>
<dbReference type="SUPFAM" id="SSF49723">
    <property type="entry name" value="Lipase/lipooxygenase domain (PLAT/LH2 domain)"/>
    <property type="match status" value="1"/>
</dbReference>
<dbReference type="InterPro" id="IPR005113">
    <property type="entry name" value="uDENN_dom"/>
</dbReference>
<dbReference type="STRING" id="6832.A0A553PGQ8"/>
<dbReference type="InterPro" id="IPR036392">
    <property type="entry name" value="PLAT/LH2_dom_sf"/>
</dbReference>
<dbReference type="InterPro" id="IPR037516">
    <property type="entry name" value="Tripartite_DENN"/>
</dbReference>
<dbReference type="Gene3D" id="2.60.60.20">
    <property type="entry name" value="PLAT/LH2 domain"/>
    <property type="match status" value="1"/>
</dbReference>
<dbReference type="GO" id="GO:0031267">
    <property type="term" value="F:small GTPase binding"/>
    <property type="evidence" value="ECO:0007669"/>
    <property type="project" value="InterPro"/>
</dbReference>
<dbReference type="Pfam" id="PF02141">
    <property type="entry name" value="DENN"/>
    <property type="match status" value="1"/>
</dbReference>
<feature type="region of interest" description="Disordered" evidence="6">
    <location>
        <begin position="150"/>
        <end position="187"/>
    </location>
</feature>